<dbReference type="Gene3D" id="2.160.20.10">
    <property type="entry name" value="Single-stranded right-handed beta-helix, Pectin lyase-like"/>
    <property type="match status" value="3"/>
</dbReference>
<dbReference type="InterPro" id="IPR039448">
    <property type="entry name" value="Beta_helix"/>
</dbReference>
<dbReference type="Proteomes" id="UP000217265">
    <property type="component" value="Chromosome"/>
</dbReference>
<dbReference type="KEGG" id="vbh:CMV30_11295"/>
<dbReference type="Pfam" id="PF13229">
    <property type="entry name" value="Beta_helix"/>
    <property type="match status" value="1"/>
</dbReference>
<reference evidence="2 3" key="1">
    <citation type="submission" date="2017-09" db="EMBL/GenBank/DDBJ databases">
        <title>Complete genome sequence of Verrucomicrobial strain HZ-65, isolated from freshwater.</title>
        <authorList>
            <person name="Choi A."/>
        </authorList>
    </citation>
    <scope>NUCLEOTIDE SEQUENCE [LARGE SCALE GENOMIC DNA]</scope>
    <source>
        <strain evidence="2 3">HZ-65</strain>
    </source>
</reference>
<dbReference type="EMBL" id="CP023344">
    <property type="protein sequence ID" value="ATC64491.1"/>
    <property type="molecule type" value="Genomic_DNA"/>
</dbReference>
<dbReference type="PANTHER" id="PTHR36453">
    <property type="entry name" value="SECRETED PROTEIN-RELATED"/>
    <property type="match status" value="1"/>
</dbReference>
<accession>A0A290QJI2</accession>
<name>A0A290QJI2_9BACT</name>
<protein>
    <recommendedName>
        <fullName evidence="1">Right handed beta helix domain-containing protein</fullName>
    </recommendedName>
</protein>
<dbReference type="SMART" id="SM00710">
    <property type="entry name" value="PbH1"/>
    <property type="match status" value="7"/>
</dbReference>
<dbReference type="SUPFAM" id="SSF51126">
    <property type="entry name" value="Pectin lyase-like"/>
    <property type="match status" value="1"/>
</dbReference>
<dbReference type="InterPro" id="IPR012334">
    <property type="entry name" value="Pectin_lyas_fold"/>
</dbReference>
<dbReference type="PANTHER" id="PTHR36453:SF1">
    <property type="entry name" value="RIGHT HANDED BETA HELIX DOMAIN-CONTAINING PROTEIN"/>
    <property type="match status" value="1"/>
</dbReference>
<proteinExistence type="predicted"/>
<feature type="domain" description="Right handed beta helix" evidence="1">
    <location>
        <begin position="430"/>
        <end position="604"/>
    </location>
</feature>
<organism evidence="2 3">
    <name type="scientific">Nibricoccus aquaticus</name>
    <dbReference type="NCBI Taxonomy" id="2576891"/>
    <lineage>
        <taxon>Bacteria</taxon>
        <taxon>Pseudomonadati</taxon>
        <taxon>Verrucomicrobiota</taxon>
        <taxon>Opitutia</taxon>
        <taxon>Opitutales</taxon>
        <taxon>Opitutaceae</taxon>
        <taxon>Nibricoccus</taxon>
    </lineage>
</organism>
<sequence>MYRCFVYVTFPNALIMKKILSLSLVLLGCGIGFASDFHVSPNGDDRNPGTLSKPLRTIEAARDAVRTELKNADGSQRQPVTVWLHAGTYPLARTFELTREDSGTAKARVTYVAYEQEEVRLSGGVTLPAQAFTPVNHKDALRRLPAESRAHVFQANLRAVGVTDFGQHRQFGHGLPVVTAPMELFWNAAALPLARYPNAGAIELGTIIDPGSMPRSGDYSNRGGRFRYTDARHERWVGVSDVWLQGYFNHGYADDKIRIASIDLALKEVTLATPHMYSLATGNNFNQYVALNLLEELDQPGEWYVDTESGLLFIWPPDDLAKARVTVSLLNQPLVALDDVSFCTLRGLIIEHGRGLGVSVEGGESNELTDCVVRNVGTVGVMLGQGARQTFPHITADGYEGVPSSREVGSFHSHIYLNTVWERNAGRNHVIAGCEIYNTGSGGIILGGGSKKTLTPGNNVVTDCRIHDFNRRNKMSASGVIVDGCGNRVVHNEIFNADLQGIYVRGNEHVFEFNHIHHVAQNSNDASAWYLGRDPSDRGNVVRWNFFHDVGRPDRKWTMGVYCDDATADVLVEGNVFYRAASFGSVYTNGGQDIVVRNNLFIEGYGPAYQLKSMWYDFALESIPYYFGEKGLYTRRLTRDVDIKQPPYSDRYPLLKNWLDLMPDGKTYYGMRPARNVFDRNVLVKYEETFRMVGKYAATEFGDNFITQKDPGFVDAAKLNFRLKDDSVVYQALPGFKRIPFEKIGPRPRAERD</sequence>
<evidence type="ECO:0000313" key="2">
    <source>
        <dbReference type="EMBL" id="ATC64491.1"/>
    </source>
</evidence>
<dbReference type="AlphaFoldDB" id="A0A290QJI2"/>
<evidence type="ECO:0000313" key="3">
    <source>
        <dbReference type="Proteomes" id="UP000217265"/>
    </source>
</evidence>
<dbReference type="InterPro" id="IPR006626">
    <property type="entry name" value="PbH1"/>
</dbReference>
<keyword evidence="3" id="KW-1185">Reference proteome</keyword>
<evidence type="ECO:0000259" key="1">
    <source>
        <dbReference type="Pfam" id="PF13229"/>
    </source>
</evidence>
<gene>
    <name evidence="2" type="ORF">CMV30_11295</name>
</gene>
<dbReference type="PROSITE" id="PS51257">
    <property type="entry name" value="PROKAR_LIPOPROTEIN"/>
    <property type="match status" value="1"/>
</dbReference>
<dbReference type="InterPro" id="IPR011050">
    <property type="entry name" value="Pectin_lyase_fold/virulence"/>
</dbReference>